<dbReference type="PANTHER" id="PTHR15583">
    <property type="entry name" value="INTERLEUKIN-17 RECEPTOR"/>
    <property type="match status" value="1"/>
</dbReference>
<feature type="compositionally biased region" description="Low complexity" evidence="9">
    <location>
        <begin position="760"/>
        <end position="771"/>
    </location>
</feature>
<dbReference type="InterPro" id="IPR043046">
    <property type="entry name" value="IL17RA/B_FnIII-like_2_sf"/>
</dbReference>
<dbReference type="EMBL" id="MT129789">
    <property type="protein sequence ID" value="QRW33326.1"/>
    <property type="molecule type" value="mRNA"/>
</dbReference>
<dbReference type="Pfam" id="PF08357">
    <property type="entry name" value="SEFIR"/>
    <property type="match status" value="1"/>
</dbReference>
<dbReference type="PROSITE" id="PS51534">
    <property type="entry name" value="SEFIR"/>
    <property type="match status" value="1"/>
</dbReference>
<dbReference type="InterPro" id="IPR038683">
    <property type="entry name" value="IL17RA/B_FnIII-like_1_sf"/>
</dbReference>
<sequence length="814" mass="91468">MILLRALWVLLCVSLSSAVRILRGHPLTCPRQDLRCTASTSICLDIGWLDRHPYTPSSPEELQVSVETRQDEAGHLQPVLVANWKIKDDGSIGFLKATELHVLVMSTNQQICVRYSFKDKLQMRSPTQEKWSFSANMLVLDPGQSYLVSVFNIPKPELGHSSYDVSKDISVPDCHDPTMRMTQFCIESGSLWQPNISVAQITAVGGIPALAVSFSPDRLCEEYKVIVWCSAKQSQQNAYKANQTTLNVTFNLDTWPRSCCKFKAQIKPLFPQCGEDCARQNTIWDINCVKPAEAADVFPYKFLILGVVFTCVVMAVIVYVLCRKPGKTGGTAALMGGNKPLQQQLKQPPKVLVIYSQDHHLYRDIVLKLCAFLQAKCGTKVLVDLLDSTSVGMVGRLRWLEWQRHQLQSPSDKILVLCSRGVQAKWRAMCGQGRVTLREDVLSPTDDMLTPFLNLFLPDMHQAGMLGKYMVAYFNDISSEQDVPSVFDIAVKYKLMKHLEELYFRILDVEKYQPGQVNHIEGIGGNEYFNCPSGRALKNAIETFEAYQLDNPDWFEKQCVDSEEEVLAEANRLTDHLQIPPVLECIPLIRDGPPVYIREVEINESGNSVHVLTPELKAERKLLSVAELTPAVNPECKHQYPSNLDEELTGHLYSHCPCPESVYIAEPVLIRPPQPRQNGLSLEEQPLAQFPTEYGEEDSLRPMSQLSAHSDHRNSALQNSLESNPPESSCASMQREYFPPSEISHSQPVEMEEYEVLEPSGKGQSSGSDQGYISKMSSQHEAPSKEDPLVALRKLQEELLQQNLRYSDIGPEGN</sequence>
<dbReference type="InterPro" id="IPR032356">
    <property type="entry name" value="IL17R_A/B_N"/>
</dbReference>
<protein>
    <submittedName>
        <fullName evidence="12">Interleckin-17RA</fullName>
    </submittedName>
</protein>
<keyword evidence="8" id="KW-0325">Glycoprotein</keyword>
<keyword evidence="2" id="KW-1003">Cell membrane</keyword>
<comment type="subcellular location">
    <subcellularLocation>
        <location evidence="1">Cell membrane</location>
        <topology evidence="1">Single-pass type I membrane protein</topology>
    </subcellularLocation>
</comment>
<dbReference type="InterPro" id="IPR039465">
    <property type="entry name" value="IL-17_rcpt-like"/>
</dbReference>
<dbReference type="AlphaFoldDB" id="A0A8B6QJD9"/>
<feature type="domain" description="SEFIR" evidence="11">
    <location>
        <begin position="348"/>
        <end position="504"/>
    </location>
</feature>
<name>A0A8B6QJD9_LATMC</name>
<organism evidence="12">
    <name type="scientific">Lateolabrax maculatus</name>
    <name type="common">Spotted sea bass</name>
    <dbReference type="NCBI Taxonomy" id="315492"/>
    <lineage>
        <taxon>Eukaryota</taxon>
        <taxon>Metazoa</taxon>
        <taxon>Chordata</taxon>
        <taxon>Craniata</taxon>
        <taxon>Vertebrata</taxon>
        <taxon>Euteleostomi</taxon>
        <taxon>Actinopterygii</taxon>
        <taxon>Neopterygii</taxon>
        <taxon>Teleostei</taxon>
        <taxon>Neoteleostei</taxon>
        <taxon>Acanthomorphata</taxon>
        <taxon>Eupercaria</taxon>
        <taxon>Acropomatiformes</taxon>
        <taxon>Lateolabracidae</taxon>
        <taxon>Lateolabrax</taxon>
    </lineage>
</organism>
<dbReference type="GO" id="GO:0030368">
    <property type="term" value="F:interleukin-17 receptor activity"/>
    <property type="evidence" value="ECO:0007669"/>
    <property type="project" value="InterPro"/>
</dbReference>
<evidence type="ECO:0000256" key="5">
    <source>
        <dbReference type="ARBA" id="ARBA00022989"/>
    </source>
</evidence>
<dbReference type="Pfam" id="PF16556">
    <property type="entry name" value="IL17R_fnIII_D1"/>
    <property type="match status" value="1"/>
</dbReference>
<keyword evidence="7" id="KW-0675">Receptor</keyword>
<feature type="signal peptide" evidence="10">
    <location>
        <begin position="1"/>
        <end position="18"/>
    </location>
</feature>
<dbReference type="PANTHER" id="PTHR15583:SF13">
    <property type="entry name" value="INTERLEUKIN-17 RECEPTOR A"/>
    <property type="match status" value="1"/>
</dbReference>
<dbReference type="FunFam" id="3.40.50.11530:FF:000002">
    <property type="entry name" value="Interleukin 17 receptor A"/>
    <property type="match status" value="1"/>
</dbReference>
<evidence type="ECO:0000259" key="11">
    <source>
        <dbReference type="PROSITE" id="PS51534"/>
    </source>
</evidence>
<gene>
    <name evidence="12" type="primary">IL-17RA</name>
</gene>
<proteinExistence type="evidence at transcript level"/>
<keyword evidence="5" id="KW-1133">Transmembrane helix</keyword>
<dbReference type="Pfam" id="PF16578">
    <property type="entry name" value="IL17R_fnIII_D2"/>
    <property type="match status" value="1"/>
</dbReference>
<dbReference type="Gene3D" id="3.40.50.11530">
    <property type="match status" value="1"/>
</dbReference>
<feature type="chain" id="PRO_5032436533" evidence="10">
    <location>
        <begin position="19"/>
        <end position="814"/>
    </location>
</feature>
<evidence type="ECO:0000256" key="6">
    <source>
        <dbReference type="ARBA" id="ARBA00023136"/>
    </source>
</evidence>
<keyword evidence="4 10" id="KW-0732">Signal</keyword>
<dbReference type="GO" id="GO:0005886">
    <property type="term" value="C:plasma membrane"/>
    <property type="evidence" value="ECO:0007669"/>
    <property type="project" value="UniProtKB-SubCell"/>
</dbReference>
<reference evidence="12" key="1">
    <citation type="submission" date="2020-02" db="EMBL/GenBank/DDBJ databases">
        <authorList>
            <person name="Xuebin M."/>
        </authorList>
    </citation>
    <scope>NUCLEOTIDE SEQUENCE</scope>
</reference>
<evidence type="ECO:0000256" key="3">
    <source>
        <dbReference type="ARBA" id="ARBA00022692"/>
    </source>
</evidence>
<accession>A0A8B6QJD9</accession>
<evidence type="ECO:0000256" key="8">
    <source>
        <dbReference type="ARBA" id="ARBA00023180"/>
    </source>
</evidence>
<dbReference type="Gene3D" id="2.60.40.2150">
    <property type="entry name" value="Interleukin-17 receptor A/B, fibronectin-III-like domain 2"/>
    <property type="match status" value="1"/>
</dbReference>
<dbReference type="Gene3D" id="2.60.40.2160">
    <property type="entry name" value="Interleukin-17 receptor A/B, fibronectin-III-like domain 1"/>
    <property type="match status" value="1"/>
</dbReference>
<feature type="region of interest" description="Disordered" evidence="9">
    <location>
        <begin position="694"/>
        <end position="788"/>
    </location>
</feature>
<evidence type="ECO:0000256" key="1">
    <source>
        <dbReference type="ARBA" id="ARBA00004251"/>
    </source>
</evidence>
<evidence type="ECO:0000256" key="10">
    <source>
        <dbReference type="SAM" id="SignalP"/>
    </source>
</evidence>
<evidence type="ECO:0000256" key="4">
    <source>
        <dbReference type="ARBA" id="ARBA00022729"/>
    </source>
</evidence>
<dbReference type="InterPro" id="IPR013568">
    <property type="entry name" value="SEFIR_dom"/>
</dbReference>
<keyword evidence="3" id="KW-0812">Transmembrane</keyword>
<evidence type="ECO:0000313" key="12">
    <source>
        <dbReference type="EMBL" id="QRW33326.1"/>
    </source>
</evidence>
<feature type="compositionally biased region" description="Polar residues" evidence="9">
    <location>
        <begin position="715"/>
        <end position="732"/>
    </location>
</feature>
<evidence type="ECO:0000256" key="7">
    <source>
        <dbReference type="ARBA" id="ARBA00023170"/>
    </source>
</evidence>
<keyword evidence="6" id="KW-0472">Membrane</keyword>
<evidence type="ECO:0000256" key="2">
    <source>
        <dbReference type="ARBA" id="ARBA00022475"/>
    </source>
</evidence>
<evidence type="ECO:0000256" key="9">
    <source>
        <dbReference type="SAM" id="MobiDB-lite"/>
    </source>
</evidence>